<comment type="caution">
    <text evidence="5">The sequence shown here is derived from an EMBL/GenBank/DDBJ whole genome shotgun (WGS) entry which is preliminary data.</text>
</comment>
<dbReference type="Proteomes" id="UP000481033">
    <property type="component" value="Unassembled WGS sequence"/>
</dbReference>
<feature type="binding site" evidence="3">
    <location>
        <position position="45"/>
    </location>
    <ligand>
        <name>ATP</name>
        <dbReference type="ChEBI" id="CHEBI:30616"/>
    </ligand>
</feature>
<feature type="non-terminal residue" evidence="5">
    <location>
        <position position="118"/>
    </location>
</feature>
<evidence type="ECO:0000313" key="6">
    <source>
        <dbReference type="Proteomes" id="UP000481033"/>
    </source>
</evidence>
<evidence type="ECO:0000313" key="5">
    <source>
        <dbReference type="EMBL" id="NEZ56405.1"/>
    </source>
</evidence>
<dbReference type="PANTHER" id="PTHR24363:SF7">
    <property type="entry name" value="SERINE_THREONINE-PROTEIN KINASE-LIKE PROTEIN E"/>
    <property type="match status" value="1"/>
</dbReference>
<evidence type="ECO:0000256" key="2">
    <source>
        <dbReference type="ARBA" id="ARBA00022840"/>
    </source>
</evidence>
<dbReference type="AlphaFoldDB" id="A0A6M0RJH7"/>
<dbReference type="SUPFAM" id="SSF56112">
    <property type="entry name" value="Protein kinase-like (PK-like)"/>
    <property type="match status" value="1"/>
</dbReference>
<proteinExistence type="predicted"/>
<accession>A0A6M0RJH7</accession>
<name>A0A6M0RJH7_9CYAN</name>
<organism evidence="5 6">
    <name type="scientific">Adonisia turfae CCMR0081</name>
    <dbReference type="NCBI Taxonomy" id="2292702"/>
    <lineage>
        <taxon>Bacteria</taxon>
        <taxon>Bacillati</taxon>
        <taxon>Cyanobacteriota</taxon>
        <taxon>Adonisia</taxon>
        <taxon>Adonisia turfae</taxon>
    </lineage>
</organism>
<dbReference type="InterPro" id="IPR017441">
    <property type="entry name" value="Protein_kinase_ATP_BS"/>
</dbReference>
<reference evidence="5 6" key="1">
    <citation type="journal article" date="2020" name="Microb. Ecol.">
        <title>Ecogenomics of the Marine Benthic Filamentous Cyanobacterium Adonisia.</title>
        <authorList>
            <person name="Walter J.M."/>
            <person name="Coutinho F.H."/>
            <person name="Leomil L."/>
            <person name="Hargreaves P.I."/>
            <person name="Campeao M.E."/>
            <person name="Vieira V.V."/>
            <person name="Silva B.S."/>
            <person name="Fistarol G.O."/>
            <person name="Salomon P.S."/>
            <person name="Sawabe T."/>
            <person name="Mino S."/>
            <person name="Hosokawa M."/>
            <person name="Miyashita H."/>
            <person name="Maruyama F."/>
            <person name="van Verk M.C."/>
            <person name="Dutilh B.E."/>
            <person name="Thompson C.C."/>
            <person name="Thompson F.L."/>
        </authorList>
    </citation>
    <scope>NUCLEOTIDE SEQUENCE [LARGE SCALE GENOMIC DNA]</scope>
    <source>
        <strain evidence="5 6">CCMR0081</strain>
    </source>
</reference>
<dbReference type="InterPro" id="IPR001245">
    <property type="entry name" value="Ser-Thr/Tyr_kinase_cat_dom"/>
</dbReference>
<keyword evidence="1 3" id="KW-0547">Nucleotide-binding</keyword>
<dbReference type="PROSITE" id="PS50011">
    <property type="entry name" value="PROTEIN_KINASE_DOM"/>
    <property type="match status" value="1"/>
</dbReference>
<dbReference type="Gene3D" id="3.30.200.20">
    <property type="entry name" value="Phosphorylase Kinase, domain 1"/>
    <property type="match status" value="1"/>
</dbReference>
<dbReference type="Pfam" id="PF07714">
    <property type="entry name" value="PK_Tyr_Ser-Thr"/>
    <property type="match status" value="1"/>
</dbReference>
<dbReference type="RefSeq" id="WP_163703477.1">
    <property type="nucleotide sequence ID" value="NZ_QXHD01000004.1"/>
</dbReference>
<sequence>MSTPWEPGTPLGARYNVLRELGEGGFGRTYLSEDLHRFKELCVLKEFVPQIDDPGLLAKAQELFEREAKVLYQLEHSQIPKFRELMREGGQLFLVQDYVAGTTYRSLLKNRQDYGGHF</sequence>
<keyword evidence="5" id="KW-0723">Serine/threonine-protein kinase</keyword>
<evidence type="ECO:0000259" key="4">
    <source>
        <dbReference type="PROSITE" id="PS50011"/>
    </source>
</evidence>
<dbReference type="InterPro" id="IPR000719">
    <property type="entry name" value="Prot_kinase_dom"/>
</dbReference>
<dbReference type="GO" id="GO:0005524">
    <property type="term" value="F:ATP binding"/>
    <property type="evidence" value="ECO:0007669"/>
    <property type="project" value="UniProtKB-UniRule"/>
</dbReference>
<keyword evidence="6" id="KW-1185">Reference proteome</keyword>
<dbReference type="PANTHER" id="PTHR24363">
    <property type="entry name" value="SERINE/THREONINE PROTEIN KINASE"/>
    <property type="match status" value="1"/>
</dbReference>
<protein>
    <submittedName>
        <fullName evidence="5">Serine/threonine protein kinase</fullName>
    </submittedName>
</protein>
<gene>
    <name evidence="5" type="ORF">DXZ20_12120</name>
</gene>
<keyword evidence="5" id="KW-0418">Kinase</keyword>
<dbReference type="GO" id="GO:0004674">
    <property type="term" value="F:protein serine/threonine kinase activity"/>
    <property type="evidence" value="ECO:0007669"/>
    <property type="project" value="UniProtKB-KW"/>
</dbReference>
<feature type="domain" description="Protein kinase" evidence="4">
    <location>
        <begin position="15"/>
        <end position="118"/>
    </location>
</feature>
<dbReference type="InterPro" id="IPR011009">
    <property type="entry name" value="Kinase-like_dom_sf"/>
</dbReference>
<keyword evidence="2 3" id="KW-0067">ATP-binding</keyword>
<evidence type="ECO:0000256" key="1">
    <source>
        <dbReference type="ARBA" id="ARBA00022741"/>
    </source>
</evidence>
<dbReference type="PROSITE" id="PS00107">
    <property type="entry name" value="PROTEIN_KINASE_ATP"/>
    <property type="match status" value="1"/>
</dbReference>
<evidence type="ECO:0000256" key="3">
    <source>
        <dbReference type="PROSITE-ProRule" id="PRU10141"/>
    </source>
</evidence>
<dbReference type="EMBL" id="QXHD01000004">
    <property type="protein sequence ID" value="NEZ56405.1"/>
    <property type="molecule type" value="Genomic_DNA"/>
</dbReference>
<keyword evidence="5" id="KW-0808">Transferase</keyword>